<evidence type="ECO:0000256" key="1">
    <source>
        <dbReference type="SAM" id="MobiDB-lite"/>
    </source>
</evidence>
<protein>
    <submittedName>
        <fullName evidence="3">Uncharacterized protein</fullName>
    </submittedName>
</protein>
<feature type="region of interest" description="Disordered" evidence="1">
    <location>
        <begin position="1"/>
        <end position="23"/>
    </location>
</feature>
<feature type="transmembrane region" description="Helical" evidence="2">
    <location>
        <begin position="224"/>
        <end position="246"/>
    </location>
</feature>
<keyword evidence="2" id="KW-0472">Membrane</keyword>
<keyword evidence="2" id="KW-1133">Transmembrane helix</keyword>
<reference evidence="3 4" key="1">
    <citation type="submission" date="2018-02" db="EMBL/GenBank/DDBJ databases">
        <title>The genomes of Aspergillus section Nigri reveals drivers in fungal speciation.</title>
        <authorList>
            <consortium name="DOE Joint Genome Institute"/>
            <person name="Vesth T.C."/>
            <person name="Nybo J."/>
            <person name="Theobald S."/>
            <person name="Brandl J."/>
            <person name="Frisvad J.C."/>
            <person name="Nielsen K.F."/>
            <person name="Lyhne E.K."/>
            <person name="Kogle M.E."/>
            <person name="Kuo A."/>
            <person name="Riley R."/>
            <person name="Clum A."/>
            <person name="Nolan M."/>
            <person name="Lipzen A."/>
            <person name="Salamov A."/>
            <person name="Henrissat B."/>
            <person name="Wiebenga A."/>
            <person name="De vries R.P."/>
            <person name="Grigoriev I.V."/>
            <person name="Mortensen U.H."/>
            <person name="Andersen M.R."/>
            <person name="Baker S.E."/>
        </authorList>
    </citation>
    <scope>NUCLEOTIDE SEQUENCE [LARGE SCALE GENOMIC DNA]</scope>
    <source>
        <strain evidence="3 4">CBS 101889</strain>
    </source>
</reference>
<proteinExistence type="predicted"/>
<evidence type="ECO:0000256" key="2">
    <source>
        <dbReference type="SAM" id="Phobius"/>
    </source>
</evidence>
<accession>A0A395HH46</accession>
<dbReference type="Proteomes" id="UP000248961">
    <property type="component" value="Unassembled WGS sequence"/>
</dbReference>
<organism evidence="3 4">
    <name type="scientific">Aspergillus homomorphus (strain CBS 101889)</name>
    <dbReference type="NCBI Taxonomy" id="1450537"/>
    <lineage>
        <taxon>Eukaryota</taxon>
        <taxon>Fungi</taxon>
        <taxon>Dikarya</taxon>
        <taxon>Ascomycota</taxon>
        <taxon>Pezizomycotina</taxon>
        <taxon>Eurotiomycetes</taxon>
        <taxon>Eurotiomycetidae</taxon>
        <taxon>Eurotiales</taxon>
        <taxon>Aspergillaceae</taxon>
        <taxon>Aspergillus</taxon>
        <taxon>Aspergillus subgen. Circumdati</taxon>
    </lineage>
</organism>
<name>A0A395HH46_ASPHC</name>
<keyword evidence="4" id="KW-1185">Reference proteome</keyword>
<gene>
    <name evidence="3" type="ORF">BO97DRAFT_279074</name>
</gene>
<sequence length="295" mass="33843">MGLLDPTHWASARATTSPPGNRVRKARQEFGQGMDPVWLKPVDDAQLQLDLIESDEWTELDELMLLEDSKKWRDSDWPRPPRGCSSPAECLAARLEIAREGRIYSKQSRRRSQIFARQIWATEKARHLKSSKNREERQKSNPEYDMLGYWREYDMEELERLERSRLDKSFESICPPVNPVYVALEEKRALRILKALKASSVQGGNVQEDKEVTQAGRLISSLNLWLFLFPACVLLSSCFFIFFLGLRARSPWTGFEKLPSDPVLSMRPRYSYKSSTLQETAGSGSEKGHGLSSKV</sequence>
<dbReference type="GeneID" id="37195336"/>
<dbReference type="AlphaFoldDB" id="A0A395HH46"/>
<evidence type="ECO:0000313" key="3">
    <source>
        <dbReference type="EMBL" id="RAL06813.1"/>
    </source>
</evidence>
<dbReference type="EMBL" id="KZ824352">
    <property type="protein sequence ID" value="RAL06813.1"/>
    <property type="molecule type" value="Genomic_DNA"/>
</dbReference>
<dbReference type="RefSeq" id="XP_025545967.1">
    <property type="nucleotide sequence ID" value="XM_025691047.1"/>
</dbReference>
<dbReference type="VEuPathDB" id="FungiDB:BO97DRAFT_279074"/>
<evidence type="ECO:0000313" key="4">
    <source>
        <dbReference type="Proteomes" id="UP000248961"/>
    </source>
</evidence>
<feature type="region of interest" description="Disordered" evidence="1">
    <location>
        <begin position="275"/>
        <end position="295"/>
    </location>
</feature>
<keyword evidence="2" id="KW-0812">Transmembrane</keyword>